<dbReference type="EC" id="2.4.1.122" evidence="4"/>
<comment type="similarity">
    <text evidence="3">Belongs to the glycosyltransferase 31 family. Beta3-Gal-T subfamily.</text>
</comment>
<evidence type="ECO:0000313" key="14">
    <source>
        <dbReference type="EMBL" id="OCL10046.1"/>
    </source>
</evidence>
<dbReference type="AlphaFoldDB" id="A0A8E2F4N0"/>
<dbReference type="Gene3D" id="3.90.550.50">
    <property type="match status" value="1"/>
</dbReference>
<evidence type="ECO:0000256" key="3">
    <source>
        <dbReference type="ARBA" id="ARBA00006462"/>
    </source>
</evidence>
<dbReference type="GO" id="GO:0000166">
    <property type="term" value="F:nucleotide binding"/>
    <property type="evidence" value="ECO:0007669"/>
    <property type="project" value="UniProtKB-KW"/>
</dbReference>
<dbReference type="GO" id="GO:0016263">
    <property type="term" value="F:glycoprotein-N-acetylgalactosamine 3-beta-galactosyltransferase activity"/>
    <property type="evidence" value="ECO:0007669"/>
    <property type="project" value="UniProtKB-EC"/>
</dbReference>
<feature type="chain" id="PRO_5034052306" description="N-acetylgalactosaminide beta-1,3-galactosyltransferase" evidence="12">
    <location>
        <begin position="19"/>
        <end position="441"/>
    </location>
</feature>
<keyword evidence="9" id="KW-0735">Signal-anchor</keyword>
<evidence type="ECO:0000256" key="4">
    <source>
        <dbReference type="ARBA" id="ARBA00012557"/>
    </source>
</evidence>
<dbReference type="GO" id="GO:0016020">
    <property type="term" value="C:membrane"/>
    <property type="evidence" value="ECO:0007669"/>
    <property type="project" value="UniProtKB-SubCell"/>
</dbReference>
<dbReference type="OrthoDB" id="414175at2759"/>
<evidence type="ECO:0000256" key="12">
    <source>
        <dbReference type="SAM" id="SignalP"/>
    </source>
</evidence>
<evidence type="ECO:0000256" key="6">
    <source>
        <dbReference type="ARBA" id="ARBA00022679"/>
    </source>
</evidence>
<evidence type="ECO:0000256" key="8">
    <source>
        <dbReference type="ARBA" id="ARBA00022741"/>
    </source>
</evidence>
<comment type="subcellular location">
    <subcellularLocation>
        <location evidence="1">Membrane</location>
        <topology evidence="1">Single-pass type II membrane protein</topology>
    </subcellularLocation>
</comment>
<evidence type="ECO:0000256" key="9">
    <source>
        <dbReference type="ARBA" id="ARBA00022968"/>
    </source>
</evidence>
<keyword evidence="15" id="KW-1185">Reference proteome</keyword>
<keyword evidence="10" id="KW-1133">Transmembrane helix</keyword>
<keyword evidence="8" id="KW-0547">Nucleotide-binding</keyword>
<feature type="domain" description="Fringe-like glycosyltransferase" evidence="13">
    <location>
        <begin position="165"/>
        <end position="235"/>
    </location>
</feature>
<dbReference type="Pfam" id="PF02434">
    <property type="entry name" value="Fringe"/>
    <property type="match status" value="1"/>
</dbReference>
<dbReference type="InterPro" id="IPR026050">
    <property type="entry name" value="C1GALT1/C1GALT1_chp1"/>
</dbReference>
<evidence type="ECO:0000256" key="2">
    <source>
        <dbReference type="ARBA" id="ARBA00004922"/>
    </source>
</evidence>
<evidence type="ECO:0000256" key="1">
    <source>
        <dbReference type="ARBA" id="ARBA00004606"/>
    </source>
</evidence>
<reference evidence="14 15" key="1">
    <citation type="journal article" date="2016" name="Nat. Commun.">
        <title>Ectomycorrhizal ecology is imprinted in the genome of the dominant symbiotic fungus Cenococcum geophilum.</title>
        <authorList>
            <consortium name="DOE Joint Genome Institute"/>
            <person name="Peter M."/>
            <person name="Kohler A."/>
            <person name="Ohm R.A."/>
            <person name="Kuo A."/>
            <person name="Krutzmann J."/>
            <person name="Morin E."/>
            <person name="Arend M."/>
            <person name="Barry K.W."/>
            <person name="Binder M."/>
            <person name="Choi C."/>
            <person name="Clum A."/>
            <person name="Copeland A."/>
            <person name="Grisel N."/>
            <person name="Haridas S."/>
            <person name="Kipfer T."/>
            <person name="LaButti K."/>
            <person name="Lindquist E."/>
            <person name="Lipzen A."/>
            <person name="Maire R."/>
            <person name="Meier B."/>
            <person name="Mihaltcheva S."/>
            <person name="Molinier V."/>
            <person name="Murat C."/>
            <person name="Poggeler S."/>
            <person name="Quandt C.A."/>
            <person name="Sperisen C."/>
            <person name="Tritt A."/>
            <person name="Tisserant E."/>
            <person name="Crous P.W."/>
            <person name="Henrissat B."/>
            <person name="Nehls U."/>
            <person name="Egli S."/>
            <person name="Spatafora J.W."/>
            <person name="Grigoriev I.V."/>
            <person name="Martin F.M."/>
        </authorList>
    </citation>
    <scope>NUCLEOTIDE SEQUENCE [LARGE SCALE GENOMIC DNA]</scope>
    <source>
        <strain evidence="14 15">CBS 207.34</strain>
    </source>
</reference>
<evidence type="ECO:0000259" key="13">
    <source>
        <dbReference type="Pfam" id="PF02434"/>
    </source>
</evidence>
<evidence type="ECO:0000256" key="5">
    <source>
        <dbReference type="ARBA" id="ARBA00022676"/>
    </source>
</evidence>
<gene>
    <name evidence="14" type="ORF">AOQ84DRAFT_290048</name>
</gene>
<dbReference type="PANTHER" id="PTHR23033:SF47">
    <property type="entry name" value="APPLE DOMAIN-CONTAINING PROTEIN-RELATED"/>
    <property type="match status" value="1"/>
</dbReference>
<protein>
    <recommendedName>
        <fullName evidence="4">N-acetylgalactosaminide beta-1,3-galactosyltransferase</fullName>
        <ecNumber evidence="4">2.4.1.122</ecNumber>
    </recommendedName>
</protein>
<dbReference type="Proteomes" id="UP000250140">
    <property type="component" value="Unassembled WGS sequence"/>
</dbReference>
<keyword evidence="5" id="KW-0328">Glycosyltransferase</keyword>
<accession>A0A8E2F4N0</accession>
<name>A0A8E2F4N0_9PEZI</name>
<keyword evidence="7" id="KW-0812">Transmembrane</keyword>
<keyword evidence="12" id="KW-0732">Signal</keyword>
<keyword evidence="11" id="KW-0472">Membrane</keyword>
<evidence type="ECO:0000256" key="10">
    <source>
        <dbReference type="ARBA" id="ARBA00022989"/>
    </source>
</evidence>
<evidence type="ECO:0000256" key="7">
    <source>
        <dbReference type="ARBA" id="ARBA00022692"/>
    </source>
</evidence>
<dbReference type="PANTHER" id="PTHR23033">
    <property type="entry name" value="BETA1,3-GALACTOSYLTRANSFERASE"/>
    <property type="match status" value="1"/>
</dbReference>
<organism evidence="14 15">
    <name type="scientific">Glonium stellatum</name>
    <dbReference type="NCBI Taxonomy" id="574774"/>
    <lineage>
        <taxon>Eukaryota</taxon>
        <taxon>Fungi</taxon>
        <taxon>Dikarya</taxon>
        <taxon>Ascomycota</taxon>
        <taxon>Pezizomycotina</taxon>
        <taxon>Dothideomycetes</taxon>
        <taxon>Pleosporomycetidae</taxon>
        <taxon>Gloniales</taxon>
        <taxon>Gloniaceae</taxon>
        <taxon>Glonium</taxon>
    </lineage>
</organism>
<sequence length="441" mass="50934">MRVLLGTVSLLFLLYTLSTTSFSSSILSRRAYNSWTDNPYLLRNDHASGDVCAAFPKHAFDSIQVVLKIGAAEVDSKLPAHLRTVSSCVPDLLIFSDFEEDIGRHHLYDALANLQQPYRSANPDFDIYEKIRQQRSAGKPLSRSSDGWKLDKYKFFPMMEMVWDMRQHKKWFLFIELDTYVVWDNLFRWLSHQDPSQALYVGSPVWPKDKPVFAHGGSGIILSQGTLHTLASKGQKMRVDGLPGSHQFGQDLREECCGDEVLAKVLSSHGIFLKGYWPMINGEKATTVRFGKNEQWCEPVITLHHLSEDDLDDMWHWEMKRHGSLKPLLFEELFLHIEPSLAPQRTNWTNLSEDIRITSPDLPGQSLEECARACSDETKCYQYQYRKDTCDLSYTFRLGYSQHFDYISDQEVTSGWILERIAEFKKYNSPCREARWVHSNP</sequence>
<dbReference type="EMBL" id="KV749317">
    <property type="protein sequence ID" value="OCL10046.1"/>
    <property type="molecule type" value="Genomic_DNA"/>
</dbReference>
<dbReference type="InterPro" id="IPR003378">
    <property type="entry name" value="Fringe-like_glycosylTrfase"/>
</dbReference>
<evidence type="ECO:0000256" key="11">
    <source>
        <dbReference type="ARBA" id="ARBA00023136"/>
    </source>
</evidence>
<evidence type="ECO:0000313" key="15">
    <source>
        <dbReference type="Proteomes" id="UP000250140"/>
    </source>
</evidence>
<proteinExistence type="inferred from homology"/>
<comment type="pathway">
    <text evidence="2">Protein modification; protein glycosylation.</text>
</comment>
<keyword evidence="6 14" id="KW-0808">Transferase</keyword>
<feature type="signal peptide" evidence="12">
    <location>
        <begin position="1"/>
        <end position="18"/>
    </location>
</feature>